<dbReference type="Proteomes" id="UP001174909">
    <property type="component" value="Unassembled WGS sequence"/>
</dbReference>
<reference evidence="2" key="1">
    <citation type="submission" date="2023-03" db="EMBL/GenBank/DDBJ databases">
        <authorList>
            <person name="Steffen K."/>
            <person name="Cardenas P."/>
        </authorList>
    </citation>
    <scope>NUCLEOTIDE SEQUENCE</scope>
</reference>
<sequence>MNFCQQYSFIFSLCFLQCQRCSSPLQEKLSNWDTFRECGEGMEWCSLRKTTIDNMTQYLARKEERMRHQRGSANKLPTSDTRADEKSPQPPPEKKMKTQTVT</sequence>
<comment type="caution">
    <text evidence="2">The sequence shown here is derived from an EMBL/GenBank/DDBJ whole genome shotgun (WGS) entry which is preliminary data.</text>
</comment>
<evidence type="ECO:0000313" key="3">
    <source>
        <dbReference type="Proteomes" id="UP001174909"/>
    </source>
</evidence>
<gene>
    <name evidence="2" type="ORF">GBAR_LOCUS31252</name>
</gene>
<keyword evidence="3" id="KW-1185">Reference proteome</keyword>
<dbReference type="EMBL" id="CASHTH010004438">
    <property type="protein sequence ID" value="CAI8057342.1"/>
    <property type="molecule type" value="Genomic_DNA"/>
</dbReference>
<accession>A0AA35XMR1</accession>
<proteinExistence type="predicted"/>
<feature type="region of interest" description="Disordered" evidence="1">
    <location>
        <begin position="61"/>
        <end position="102"/>
    </location>
</feature>
<evidence type="ECO:0000313" key="2">
    <source>
        <dbReference type="EMBL" id="CAI8057342.1"/>
    </source>
</evidence>
<organism evidence="2 3">
    <name type="scientific">Geodia barretti</name>
    <name type="common">Barrett's horny sponge</name>
    <dbReference type="NCBI Taxonomy" id="519541"/>
    <lineage>
        <taxon>Eukaryota</taxon>
        <taxon>Metazoa</taxon>
        <taxon>Porifera</taxon>
        <taxon>Demospongiae</taxon>
        <taxon>Heteroscleromorpha</taxon>
        <taxon>Tetractinellida</taxon>
        <taxon>Astrophorina</taxon>
        <taxon>Geodiidae</taxon>
        <taxon>Geodia</taxon>
    </lineage>
</organism>
<feature type="compositionally biased region" description="Basic and acidic residues" evidence="1">
    <location>
        <begin position="81"/>
        <end position="96"/>
    </location>
</feature>
<evidence type="ECO:0000256" key="1">
    <source>
        <dbReference type="SAM" id="MobiDB-lite"/>
    </source>
</evidence>
<name>A0AA35XMR1_GEOBA</name>
<feature type="compositionally biased region" description="Polar residues" evidence="1">
    <location>
        <begin position="71"/>
        <end position="80"/>
    </location>
</feature>
<dbReference type="AlphaFoldDB" id="A0AA35XMR1"/>
<protein>
    <submittedName>
        <fullName evidence="2">Uncharacterized protein</fullName>
    </submittedName>
</protein>